<reference evidence="2 3" key="1">
    <citation type="submission" date="2006-10" db="EMBL/GenBank/DDBJ databases">
        <title>Complete sequence of Syntrophobacter fumaroxidans MPOB.</title>
        <authorList>
            <consortium name="US DOE Joint Genome Institute"/>
            <person name="Copeland A."/>
            <person name="Lucas S."/>
            <person name="Lapidus A."/>
            <person name="Barry K."/>
            <person name="Detter J.C."/>
            <person name="Glavina del Rio T."/>
            <person name="Hammon N."/>
            <person name="Israni S."/>
            <person name="Pitluck S."/>
            <person name="Goltsman E.G."/>
            <person name="Martinez M."/>
            <person name="Schmutz J."/>
            <person name="Larimer F."/>
            <person name="Land M."/>
            <person name="Hauser L."/>
            <person name="Kyrpides N."/>
            <person name="Kim E."/>
            <person name="Boone D.R."/>
            <person name="Brockman F."/>
            <person name="Culley D."/>
            <person name="Ferry J."/>
            <person name="Gunsalus R."/>
            <person name="McInerney M.J."/>
            <person name="Morrison M."/>
            <person name="Plugge C."/>
            <person name="Rohlin L."/>
            <person name="Scholten J."/>
            <person name="Sieber J."/>
            <person name="Stams A.J.M."/>
            <person name="Worm P."/>
            <person name="Henstra A.M."/>
            <person name="Richardson P."/>
        </authorList>
    </citation>
    <scope>NUCLEOTIDE SEQUENCE [LARGE SCALE GENOMIC DNA]</scope>
    <source>
        <strain evidence="3">DSM 10017 / MPOB</strain>
    </source>
</reference>
<proteinExistence type="predicted"/>
<dbReference type="HOGENOM" id="CLU_2169820_0_0_7"/>
<evidence type="ECO:0000313" key="3">
    <source>
        <dbReference type="Proteomes" id="UP000001784"/>
    </source>
</evidence>
<keyword evidence="3" id="KW-1185">Reference proteome</keyword>
<dbReference type="EMBL" id="CP000478">
    <property type="protein sequence ID" value="ABK18217.1"/>
    <property type="molecule type" value="Genomic_DNA"/>
</dbReference>
<dbReference type="STRING" id="335543.Sfum_2539"/>
<accession>A0LLB5</accession>
<name>A0LLB5_SYNFM</name>
<sequence>MRGAARLPPDERGRDLGLCSARPRLKLSPVHASHHQGGSSPCALPPESPAFPENPYAPPGAPGREQEKAGSRRKPSPESAAPGFAWPSPDPRRLRANLPQPRFSSLRPRS</sequence>
<feature type="region of interest" description="Disordered" evidence="1">
    <location>
        <begin position="1"/>
        <end position="20"/>
    </location>
</feature>
<feature type="region of interest" description="Disordered" evidence="1">
    <location>
        <begin position="27"/>
        <end position="110"/>
    </location>
</feature>
<protein>
    <submittedName>
        <fullName evidence="2">Uncharacterized protein</fullName>
    </submittedName>
</protein>
<dbReference type="AlphaFoldDB" id="A0LLB5"/>
<evidence type="ECO:0000313" key="2">
    <source>
        <dbReference type="EMBL" id="ABK18217.1"/>
    </source>
</evidence>
<gene>
    <name evidence="2" type="ordered locus">Sfum_2539</name>
</gene>
<evidence type="ECO:0000256" key="1">
    <source>
        <dbReference type="SAM" id="MobiDB-lite"/>
    </source>
</evidence>
<dbReference type="InParanoid" id="A0LLB5"/>
<organism evidence="2 3">
    <name type="scientific">Syntrophobacter fumaroxidans (strain DSM 10017 / MPOB)</name>
    <dbReference type="NCBI Taxonomy" id="335543"/>
    <lineage>
        <taxon>Bacteria</taxon>
        <taxon>Pseudomonadati</taxon>
        <taxon>Thermodesulfobacteriota</taxon>
        <taxon>Syntrophobacteria</taxon>
        <taxon>Syntrophobacterales</taxon>
        <taxon>Syntrophobacteraceae</taxon>
        <taxon>Syntrophobacter</taxon>
    </lineage>
</organism>
<dbReference type="KEGG" id="sfu:Sfum_2539"/>
<dbReference type="Proteomes" id="UP000001784">
    <property type="component" value="Chromosome"/>
</dbReference>